<organism evidence="3 4">
    <name type="scientific">Prorocentrum cordatum</name>
    <dbReference type="NCBI Taxonomy" id="2364126"/>
    <lineage>
        <taxon>Eukaryota</taxon>
        <taxon>Sar</taxon>
        <taxon>Alveolata</taxon>
        <taxon>Dinophyceae</taxon>
        <taxon>Prorocentrales</taxon>
        <taxon>Prorocentraceae</taxon>
        <taxon>Prorocentrum</taxon>
    </lineage>
</organism>
<feature type="non-terminal residue" evidence="3">
    <location>
        <position position="1"/>
    </location>
</feature>
<dbReference type="InterPro" id="IPR023298">
    <property type="entry name" value="ATPase_P-typ_TM_dom_sf"/>
</dbReference>
<keyword evidence="1" id="KW-1133">Transmembrane helix</keyword>
<keyword evidence="4" id="KW-1185">Reference proteome</keyword>
<keyword evidence="1" id="KW-0472">Membrane</keyword>
<accession>A0ABN9XQJ8</accession>
<name>A0ABN9XQJ8_9DINO</name>
<evidence type="ECO:0000256" key="1">
    <source>
        <dbReference type="SAM" id="Phobius"/>
    </source>
</evidence>
<dbReference type="PANTHER" id="PTHR24092:SF218">
    <property type="entry name" value="PHOSPHOLIPID-TRANSPORTING ATPASE"/>
    <property type="match status" value="1"/>
</dbReference>
<feature type="transmembrane region" description="Helical" evidence="1">
    <location>
        <begin position="82"/>
        <end position="115"/>
    </location>
</feature>
<keyword evidence="1" id="KW-0812">Transmembrane</keyword>
<dbReference type="Pfam" id="PF16209">
    <property type="entry name" value="PhoLip_ATPase_N"/>
    <property type="match status" value="1"/>
</dbReference>
<protein>
    <recommendedName>
        <fullName evidence="2">P-type ATPase N-terminal domain-containing protein</fullName>
    </recommendedName>
</protein>
<dbReference type="PANTHER" id="PTHR24092">
    <property type="entry name" value="PROBABLE PHOSPHOLIPID-TRANSPORTING ATPASE"/>
    <property type="match status" value="1"/>
</dbReference>
<feature type="domain" description="P-type ATPase N-terminal" evidence="2">
    <location>
        <begin position="53"/>
        <end position="96"/>
    </location>
</feature>
<evidence type="ECO:0000313" key="4">
    <source>
        <dbReference type="Proteomes" id="UP001189429"/>
    </source>
</evidence>
<proteinExistence type="predicted"/>
<evidence type="ECO:0000313" key="3">
    <source>
        <dbReference type="EMBL" id="CAK0900450.1"/>
    </source>
</evidence>
<dbReference type="InterPro" id="IPR008250">
    <property type="entry name" value="ATPase_P-typ_transduc_dom_A_sf"/>
</dbReference>
<gene>
    <name evidence="3" type="ORF">PCOR1329_LOCUS77722</name>
</gene>
<comment type="caution">
    <text evidence="3">The sequence shown here is derived from an EMBL/GenBank/DDBJ whole genome shotgun (WGS) entry which is preliminary data.</text>
</comment>
<evidence type="ECO:0000259" key="2">
    <source>
        <dbReference type="Pfam" id="PF16209"/>
    </source>
</evidence>
<dbReference type="InterPro" id="IPR032631">
    <property type="entry name" value="P-type_ATPase_N"/>
</dbReference>
<dbReference type="Gene3D" id="2.70.150.10">
    <property type="entry name" value="Calcium-transporting ATPase, cytoplasmic transduction domain A"/>
    <property type="match status" value="1"/>
</dbReference>
<sequence length="312" mass="34465">PQAVGRPAGPASEAPAAGPAAALREQPRLLAFEGSGALLCRPSAEAVGRGGHRPNAVRNSRFTPLTWLPKSLFEQFRRTANVFFLCVSVLVFIEPVISWLTCTAFFVAVLLWTALKDLYEDLKKRRDDDVENSRPCQRYDPASGSFVQVQWRDIVAGDLILSLQDEALPADALIVQASDEQAFVSTVNLDGETNLKAAIYDVWLMLETCSVALPMQEHTSNYPDHVKGKKEHDLGPPCVYAMGGALKAHAEENCTQPRKACTEHDQWSVKRKCGLILHCRVEKVYQRGTKVGRVAATFFARELQEWLEGMGG</sequence>
<dbReference type="Proteomes" id="UP001189429">
    <property type="component" value="Unassembled WGS sequence"/>
</dbReference>
<reference evidence="3" key="1">
    <citation type="submission" date="2023-10" db="EMBL/GenBank/DDBJ databases">
        <authorList>
            <person name="Chen Y."/>
            <person name="Shah S."/>
            <person name="Dougan E. K."/>
            <person name="Thang M."/>
            <person name="Chan C."/>
        </authorList>
    </citation>
    <scope>NUCLEOTIDE SEQUENCE [LARGE SCALE GENOMIC DNA]</scope>
</reference>
<dbReference type="SUPFAM" id="SSF81665">
    <property type="entry name" value="Calcium ATPase, transmembrane domain M"/>
    <property type="match status" value="1"/>
</dbReference>
<dbReference type="EMBL" id="CAUYUJ010020778">
    <property type="protein sequence ID" value="CAK0900450.1"/>
    <property type="molecule type" value="Genomic_DNA"/>
</dbReference>
<dbReference type="SUPFAM" id="SSF81653">
    <property type="entry name" value="Calcium ATPase, transduction domain A"/>
    <property type="match status" value="1"/>
</dbReference>